<name>A0A2G8T1W2_9BURK</name>
<dbReference type="NCBIfam" id="TIGR00236">
    <property type="entry name" value="wecB"/>
    <property type="match status" value="1"/>
</dbReference>
<dbReference type="InterPro" id="IPR003331">
    <property type="entry name" value="UDP_GlcNAc_Epimerase_2_dom"/>
</dbReference>
<comment type="similarity">
    <text evidence="3 5">Belongs to the UDP-N-acetylglucosamine 2-epimerase family.</text>
</comment>
<dbReference type="AlphaFoldDB" id="A0A2G8T1W2"/>
<dbReference type="PANTHER" id="PTHR43174">
    <property type="entry name" value="UDP-N-ACETYLGLUCOSAMINE 2-EPIMERASE"/>
    <property type="match status" value="1"/>
</dbReference>
<gene>
    <name evidence="7" type="ORF">CR103_09560</name>
</gene>
<dbReference type="OrthoDB" id="9803238at2"/>
<dbReference type="SUPFAM" id="SSF53756">
    <property type="entry name" value="UDP-Glycosyltransferase/glycogen phosphorylase"/>
    <property type="match status" value="1"/>
</dbReference>
<keyword evidence="8" id="KW-1185">Reference proteome</keyword>
<evidence type="ECO:0000259" key="6">
    <source>
        <dbReference type="Pfam" id="PF02350"/>
    </source>
</evidence>
<keyword evidence="1 5" id="KW-0413">Isomerase</keyword>
<evidence type="ECO:0000313" key="7">
    <source>
        <dbReference type="EMBL" id="PIL40045.1"/>
    </source>
</evidence>
<evidence type="ECO:0000313" key="8">
    <source>
        <dbReference type="Proteomes" id="UP000228593"/>
    </source>
</evidence>
<dbReference type="Proteomes" id="UP000228593">
    <property type="component" value="Unassembled WGS sequence"/>
</dbReference>
<dbReference type="EMBL" id="PDOB01000012">
    <property type="protein sequence ID" value="PIL40045.1"/>
    <property type="molecule type" value="Genomic_DNA"/>
</dbReference>
<evidence type="ECO:0000256" key="4">
    <source>
        <dbReference type="ARBA" id="ARBA00038858"/>
    </source>
</evidence>
<comment type="catalytic activity">
    <reaction evidence="2">
        <text>UDP-N-acetyl-alpha-D-glucosamine = UDP-N-acetyl-alpha-D-mannosamine</text>
        <dbReference type="Rhea" id="RHEA:17213"/>
        <dbReference type="ChEBI" id="CHEBI:57705"/>
        <dbReference type="ChEBI" id="CHEBI:68623"/>
        <dbReference type="EC" id="5.1.3.14"/>
    </reaction>
</comment>
<proteinExistence type="inferred from homology"/>
<reference evidence="7 8" key="1">
    <citation type="submission" date="2017-10" db="EMBL/GenBank/DDBJ databases">
        <title>Massilia psychrophilum sp. nov., a novel purple-pigmented bacterium isolated from Tianshan glacier, Xinjiang Municipality, China.</title>
        <authorList>
            <person name="Wang H."/>
        </authorList>
    </citation>
    <scope>NUCLEOTIDE SEQUENCE [LARGE SCALE GENOMIC DNA]</scope>
    <source>
        <strain evidence="7 8">JCM 30813</strain>
    </source>
</reference>
<dbReference type="Gene3D" id="3.40.50.2000">
    <property type="entry name" value="Glycogen Phosphorylase B"/>
    <property type="match status" value="2"/>
</dbReference>
<evidence type="ECO:0000256" key="3">
    <source>
        <dbReference type="ARBA" id="ARBA00038209"/>
    </source>
</evidence>
<sequence>MLVFGTRPEAIKMAPLYFALKNCPDEFETVLCVTAQHRQMLDQVLKVFGIVPDIDLNLMKPGQDLFDVTAAVLTGMRSVFNEHQPDAVLVHGDTTTSLATAMAGFYAGVPVGHVEAGLRTHDLTAPFPEEFNRQVTGKVARWHFAPTAVSQQNLLDERIPAAQISVTGNTVIDALMWVLGRIDADAGRRAELSNFIDARLPFDWRSERFLLITGHRRENFGDGFLQICEALKELARGYPEVHFVYPVHLNPNVQGPVNSLLEGLNNVHLIDPLDYEPFVYLLKHSHIVLTDSGGIQEEAPSLGKPVLVMRDVTERPEAVDAGTVRLVGADRGRIVSNVAELLDNEDSYKSMARAHNPYGDGKACARIIDVLRSF</sequence>
<dbReference type="InterPro" id="IPR029767">
    <property type="entry name" value="WecB-like"/>
</dbReference>
<evidence type="ECO:0000256" key="5">
    <source>
        <dbReference type="RuleBase" id="RU003513"/>
    </source>
</evidence>
<accession>A0A2G8T1W2</accession>
<evidence type="ECO:0000256" key="2">
    <source>
        <dbReference type="ARBA" id="ARBA00036080"/>
    </source>
</evidence>
<dbReference type="Pfam" id="PF02350">
    <property type="entry name" value="Epimerase_2"/>
    <property type="match status" value="1"/>
</dbReference>
<dbReference type="EC" id="5.1.3.14" evidence="4"/>
<comment type="caution">
    <text evidence="7">The sequence shown here is derived from an EMBL/GenBank/DDBJ whole genome shotgun (WGS) entry which is preliminary data.</text>
</comment>
<dbReference type="PANTHER" id="PTHR43174:SF2">
    <property type="entry name" value="UDP-N-ACETYLGLUCOSAMINE 2-EPIMERASE"/>
    <property type="match status" value="1"/>
</dbReference>
<evidence type="ECO:0000256" key="1">
    <source>
        <dbReference type="ARBA" id="ARBA00023235"/>
    </source>
</evidence>
<dbReference type="CDD" id="cd03786">
    <property type="entry name" value="GTB_UDP-GlcNAc_2-Epimerase"/>
    <property type="match status" value="1"/>
</dbReference>
<dbReference type="GO" id="GO:0008761">
    <property type="term" value="F:UDP-N-acetylglucosamine 2-epimerase activity"/>
    <property type="evidence" value="ECO:0007669"/>
    <property type="project" value="UniProtKB-EC"/>
</dbReference>
<organism evidence="7 8">
    <name type="scientific">Massilia psychrophila</name>
    <dbReference type="NCBI Taxonomy" id="1603353"/>
    <lineage>
        <taxon>Bacteria</taxon>
        <taxon>Pseudomonadati</taxon>
        <taxon>Pseudomonadota</taxon>
        <taxon>Betaproteobacteria</taxon>
        <taxon>Burkholderiales</taxon>
        <taxon>Oxalobacteraceae</taxon>
        <taxon>Telluria group</taxon>
        <taxon>Massilia</taxon>
    </lineage>
</organism>
<dbReference type="RefSeq" id="WP_099915855.1">
    <property type="nucleotide sequence ID" value="NZ_BMHS01000014.1"/>
</dbReference>
<protein>
    <recommendedName>
        <fullName evidence="4">UDP-N-acetylglucosamine 2-epimerase (non-hydrolyzing)</fullName>
        <ecNumber evidence="4">5.1.3.14</ecNumber>
    </recommendedName>
</protein>
<feature type="domain" description="UDP-N-acetylglucosamine 2-epimerase" evidence="6">
    <location>
        <begin position="26"/>
        <end position="372"/>
    </location>
</feature>